<proteinExistence type="predicted"/>
<dbReference type="AlphaFoldDB" id="A0A090E209"/>
<evidence type="ECO:0000313" key="1">
    <source>
        <dbReference type="EMBL" id="CDX20803.1"/>
    </source>
</evidence>
<protein>
    <recommendedName>
        <fullName evidence="3">Nucleotidyl transferase AbiEii/AbiGii toxin family protein</fullName>
    </recommendedName>
</protein>
<keyword evidence="2" id="KW-1185">Reference proteome</keyword>
<accession>A0A090E209</accession>
<sequence length="244" mass="26685">MLFTAWLDDPFRPTQNLDLLGFVNPDVTAIRFRNICRIKAEEDGLAYDANGLSVEAIREGQQYGGVRVQTTAFLGTTRIPVQVDIGFGDAVTPTAQELEFPSLLSAEAPRLRAYPRETVVAEKLQAIVVLGQANSRMKDFYDLALSRLFAMKGGSLVQAIRATFERRDTLLPTETPLGLSAAFAEDSKKARQWTAFVGREPLLLQPSNLPAAIVAIGELVFPPLQAAALGDGFERHWPAGGPWT</sequence>
<name>A0A090E209_MESPL</name>
<dbReference type="InterPro" id="IPR014942">
    <property type="entry name" value="AbiEii"/>
</dbReference>
<dbReference type="Proteomes" id="UP000045285">
    <property type="component" value="Unassembled WGS sequence"/>
</dbReference>
<reference evidence="2" key="1">
    <citation type="submission" date="2014-08" db="EMBL/GenBank/DDBJ databases">
        <authorList>
            <person name="Moulin L."/>
        </authorList>
    </citation>
    <scope>NUCLEOTIDE SEQUENCE [LARGE SCALE GENOMIC DNA]</scope>
</reference>
<evidence type="ECO:0008006" key="3">
    <source>
        <dbReference type="Google" id="ProtNLM"/>
    </source>
</evidence>
<dbReference type="Pfam" id="PF08843">
    <property type="entry name" value="AbiEii"/>
    <property type="match status" value="1"/>
</dbReference>
<evidence type="ECO:0000313" key="2">
    <source>
        <dbReference type="Proteomes" id="UP000045285"/>
    </source>
</evidence>
<gene>
    <name evidence="1" type="ORF">MPL3356_340029</name>
</gene>
<dbReference type="STRING" id="69974.MPLDJ20_220071"/>
<dbReference type="EMBL" id="CCMZ01000028">
    <property type="protein sequence ID" value="CDX20803.1"/>
    <property type="molecule type" value="Genomic_DNA"/>
</dbReference>
<organism evidence="1 2">
    <name type="scientific">Mesorhizobium plurifarium</name>
    <dbReference type="NCBI Taxonomy" id="69974"/>
    <lineage>
        <taxon>Bacteria</taxon>
        <taxon>Pseudomonadati</taxon>
        <taxon>Pseudomonadota</taxon>
        <taxon>Alphaproteobacteria</taxon>
        <taxon>Hyphomicrobiales</taxon>
        <taxon>Phyllobacteriaceae</taxon>
        <taxon>Mesorhizobium</taxon>
    </lineage>
</organism>